<evidence type="ECO:0000256" key="7">
    <source>
        <dbReference type="ARBA" id="ARBA00022912"/>
    </source>
</evidence>
<dbReference type="SMART" id="SM00194">
    <property type="entry name" value="PTPc"/>
    <property type="match status" value="1"/>
</dbReference>
<evidence type="ECO:0000256" key="1">
    <source>
        <dbReference type="ARBA" id="ARBA00004245"/>
    </source>
</evidence>
<dbReference type="InterPro" id="IPR029071">
    <property type="entry name" value="Ubiquitin-like_domsf"/>
</dbReference>
<evidence type="ECO:0000256" key="4">
    <source>
        <dbReference type="ARBA" id="ARBA00013064"/>
    </source>
</evidence>
<evidence type="ECO:0000256" key="6">
    <source>
        <dbReference type="ARBA" id="ARBA00022801"/>
    </source>
</evidence>
<dbReference type="Pfam" id="PF09380">
    <property type="entry name" value="FERM_C"/>
    <property type="match status" value="1"/>
</dbReference>
<dbReference type="InterPro" id="IPR000299">
    <property type="entry name" value="FERM_domain"/>
</dbReference>
<dbReference type="EMBL" id="CAXLJM020000014">
    <property type="protein sequence ID" value="CAL8080771.1"/>
    <property type="molecule type" value="Genomic_DNA"/>
</dbReference>
<dbReference type="SMART" id="SM01196">
    <property type="entry name" value="FERM_C"/>
    <property type="match status" value="1"/>
</dbReference>
<dbReference type="Pfam" id="PF00373">
    <property type="entry name" value="FERM_M"/>
    <property type="match status" value="1"/>
</dbReference>
<dbReference type="InterPro" id="IPR000242">
    <property type="entry name" value="PTP_cat"/>
</dbReference>
<dbReference type="Gene3D" id="2.30.29.30">
    <property type="entry name" value="Pleckstrin-homology domain (PH domain)/Phosphotyrosine-binding domain (PTB)"/>
    <property type="match status" value="1"/>
</dbReference>
<keyword evidence="7" id="KW-0904">Protein phosphatase</keyword>
<dbReference type="InterPro" id="IPR003595">
    <property type="entry name" value="Tyr_Pase_cat"/>
</dbReference>
<dbReference type="InterPro" id="IPR019748">
    <property type="entry name" value="FERM_central"/>
</dbReference>
<dbReference type="EC" id="3.1.3.48" evidence="4"/>
<dbReference type="InterPro" id="IPR029021">
    <property type="entry name" value="Prot-tyrosine_phosphatase-like"/>
</dbReference>
<dbReference type="SMART" id="SM00404">
    <property type="entry name" value="PTPc_motif"/>
    <property type="match status" value="1"/>
</dbReference>
<evidence type="ECO:0000313" key="14">
    <source>
        <dbReference type="EMBL" id="CAL8080771.1"/>
    </source>
</evidence>
<dbReference type="Proteomes" id="UP001642540">
    <property type="component" value="Unassembled WGS sequence"/>
</dbReference>
<dbReference type="PROSITE" id="PS50057">
    <property type="entry name" value="FERM_3"/>
    <property type="match status" value="1"/>
</dbReference>
<keyword evidence="9" id="KW-0206">Cytoskeleton</keyword>
<evidence type="ECO:0000256" key="2">
    <source>
        <dbReference type="ARBA" id="ARBA00004282"/>
    </source>
</evidence>
<dbReference type="InterPro" id="IPR035963">
    <property type="entry name" value="FERM_2"/>
</dbReference>
<feature type="region of interest" description="Disordered" evidence="10">
    <location>
        <begin position="573"/>
        <end position="633"/>
    </location>
</feature>
<dbReference type="PROSITE" id="PS50056">
    <property type="entry name" value="TYR_PHOSPHATASE_2"/>
    <property type="match status" value="1"/>
</dbReference>
<dbReference type="CDD" id="cd13188">
    <property type="entry name" value="FERM_C_PTPN14_PTPN21"/>
    <property type="match status" value="1"/>
</dbReference>
<comment type="similarity">
    <text evidence="3">Belongs to the protein-tyrosine phosphatase family. Non-receptor class subfamily.</text>
</comment>
<dbReference type="InterPro" id="IPR019747">
    <property type="entry name" value="FERM_CS"/>
</dbReference>
<feature type="domain" description="Tyrosine-protein phosphatase" evidence="11">
    <location>
        <begin position="733"/>
        <end position="988"/>
    </location>
</feature>
<evidence type="ECO:0000256" key="5">
    <source>
        <dbReference type="ARBA" id="ARBA00022490"/>
    </source>
</evidence>
<dbReference type="PANTHER" id="PTHR45706">
    <property type="entry name" value="TYROSINE-PROTEIN PHOSPHATASE"/>
    <property type="match status" value="1"/>
</dbReference>
<dbReference type="InterPro" id="IPR041782">
    <property type="entry name" value="PTPN14/21_FERM_C"/>
</dbReference>
<dbReference type="SUPFAM" id="SSF50729">
    <property type="entry name" value="PH domain-like"/>
    <property type="match status" value="1"/>
</dbReference>
<gene>
    <name evidence="14" type="ORF">ODALV1_LOCUS4732</name>
</gene>
<evidence type="ECO:0000259" key="11">
    <source>
        <dbReference type="PROSITE" id="PS50055"/>
    </source>
</evidence>
<accession>A0ABP1PX34</accession>
<dbReference type="InterPro" id="IPR011993">
    <property type="entry name" value="PH-like_dom_sf"/>
</dbReference>
<proteinExistence type="inferred from homology"/>
<dbReference type="InterPro" id="IPR018979">
    <property type="entry name" value="FERM_N"/>
</dbReference>
<dbReference type="InterPro" id="IPR014352">
    <property type="entry name" value="FERM/acyl-CoA-bd_prot_sf"/>
</dbReference>
<evidence type="ECO:0000256" key="9">
    <source>
        <dbReference type="ARBA" id="ARBA00023212"/>
    </source>
</evidence>
<feature type="domain" description="Tyrosine specific protein phosphatases" evidence="12">
    <location>
        <begin position="906"/>
        <end position="979"/>
    </location>
</feature>
<dbReference type="CDD" id="cd17099">
    <property type="entry name" value="FERM_F1_PTPN14_like"/>
    <property type="match status" value="1"/>
</dbReference>
<dbReference type="Pfam" id="PF00102">
    <property type="entry name" value="Y_phosphatase"/>
    <property type="match status" value="1"/>
</dbReference>
<dbReference type="PROSITE" id="PS00660">
    <property type="entry name" value="FERM_1"/>
    <property type="match status" value="1"/>
</dbReference>
<dbReference type="Gene3D" id="3.90.190.10">
    <property type="entry name" value="Protein tyrosine phosphatase superfamily"/>
    <property type="match status" value="1"/>
</dbReference>
<dbReference type="InterPro" id="IPR018980">
    <property type="entry name" value="FERM_PH-like_C"/>
</dbReference>
<dbReference type="SUPFAM" id="SSF47031">
    <property type="entry name" value="Second domain of FERM"/>
    <property type="match status" value="1"/>
</dbReference>
<keyword evidence="5" id="KW-0963">Cytoplasm</keyword>
<dbReference type="Gene3D" id="1.20.80.10">
    <property type="match status" value="1"/>
</dbReference>
<dbReference type="CDD" id="cd14473">
    <property type="entry name" value="FERM_B-lobe"/>
    <property type="match status" value="1"/>
</dbReference>
<dbReference type="InterPro" id="IPR019749">
    <property type="entry name" value="Band_41_domain"/>
</dbReference>
<dbReference type="Pfam" id="PF09379">
    <property type="entry name" value="FERM_N"/>
    <property type="match status" value="1"/>
</dbReference>
<sequence length="995" mass="109475">MPLKILKRTSKQYNVVSKSTFVISVELLDNGIMECTLDADSTGRDCLLNISQRLGLHQPEFFGLRYISRGVPPRQRWVELDKPLKKQLEKNAQDSQLSLGVIFYVSDVTVLKDEMTRYHYFLQLKSDIIDGKLNCNIEQAISLAAYSLQAEFGDYDPERHTVEYLRDFAILPKDLTSGQKYPDINIDVLYEAVARQYGSLIGFPPPLSEIYYIMVAQQLDGYGQEAYPAKDDSGNDVLICVSANGLVIRRRDWTHIAAFRWTDVKGILGHKRLFVIETVQSQRPVQFQFSDAEVAKYVRKMCILQEKFFKEHIESCSENMRAVSNGTYTITQPDCGEGAQPSSSSAASSQMVGLRATPDLIAPSLARSVAGSQYSLNNSAVNSNLLNGRNLSSSGLNLHLLQQQLHQTQTAIAATNSHSVNPSLQELSAACGSTSSNLVPNGSVGTVSSLAETSFVNAIHSAQLPNVASSSLTNVGSLPLQINIANNVDHGQLKHLLPAYRQAPDYNTAVQIKYGGPVIASVGEATQEALYENQRKVSVDQDEPIYQNEIVSQIHSLELRDSQISSAPEQVVAVPNASPPGEKYIFKPPPPYPGPGGSSSSSNVDLSKKHVSSENSSALTKDHSQSIKMGTSLSRIPPSDIQAVKSVSAVSIVSAEVHKAPLGRDTHSFSNMENTSSISVASNMSINAKSTSSLPKTNGLLKEGNGMRKSSTNALKNEHKPGHLFGKPIDPNILREFQAIPKVKSNANFATALRRENAKRNRCPEVLPYEDNSVRLHPTRANPLGFVNASPLMAHISGRDWKYVVGQIPLPGNAPAVWQLIWEANIKIIAVLERDSSALFYPENGSTIPLNDFQVVESKAERRGSASIAREFNLVFLPKKKQRKVWVLPYEDEWKDDVPVHTEHFLCFLEEVNSIQRKLNDTSPLLVLCGTGAGRSGVLILSDLLLHAADSGHKLRCDTLLNELRNQRMALVSTPSQYAFVLHTLAEYLARSRLI</sequence>
<comment type="caution">
    <text evidence="14">The sequence shown here is derived from an EMBL/GenBank/DDBJ whole genome shotgun (WGS) entry which is preliminary data.</text>
</comment>
<evidence type="ECO:0000256" key="8">
    <source>
        <dbReference type="ARBA" id="ARBA00022949"/>
    </source>
</evidence>
<organism evidence="14 15">
    <name type="scientific">Orchesella dallaii</name>
    <dbReference type="NCBI Taxonomy" id="48710"/>
    <lineage>
        <taxon>Eukaryota</taxon>
        <taxon>Metazoa</taxon>
        <taxon>Ecdysozoa</taxon>
        <taxon>Arthropoda</taxon>
        <taxon>Hexapoda</taxon>
        <taxon>Collembola</taxon>
        <taxon>Entomobryomorpha</taxon>
        <taxon>Entomobryoidea</taxon>
        <taxon>Orchesellidae</taxon>
        <taxon>Orchesellinae</taxon>
        <taxon>Orchesella</taxon>
    </lineage>
</organism>
<dbReference type="InterPro" id="IPR000387">
    <property type="entry name" value="Tyr_Pase_dom"/>
</dbReference>
<evidence type="ECO:0000256" key="10">
    <source>
        <dbReference type="SAM" id="MobiDB-lite"/>
    </source>
</evidence>
<dbReference type="SUPFAM" id="SSF54236">
    <property type="entry name" value="Ubiquitin-like"/>
    <property type="match status" value="1"/>
</dbReference>
<reference evidence="14 15" key="1">
    <citation type="submission" date="2024-08" db="EMBL/GenBank/DDBJ databases">
        <authorList>
            <person name="Cucini C."/>
            <person name="Frati F."/>
        </authorList>
    </citation>
    <scope>NUCLEOTIDE SEQUENCE [LARGE SCALE GENOMIC DNA]</scope>
</reference>
<feature type="domain" description="FERM" evidence="13">
    <location>
        <begin position="21"/>
        <end position="313"/>
    </location>
</feature>
<evidence type="ECO:0000259" key="12">
    <source>
        <dbReference type="PROSITE" id="PS50056"/>
    </source>
</evidence>
<name>A0ABP1PX34_9HEXA</name>
<protein>
    <recommendedName>
        <fullName evidence="4">protein-tyrosine-phosphatase</fullName>
        <ecNumber evidence="4">3.1.3.48</ecNumber>
    </recommendedName>
</protein>
<dbReference type="Gene3D" id="3.10.20.90">
    <property type="entry name" value="Phosphatidylinositol 3-kinase Catalytic Subunit, Chain A, domain 1"/>
    <property type="match status" value="1"/>
</dbReference>
<dbReference type="SMART" id="SM00295">
    <property type="entry name" value="B41"/>
    <property type="match status" value="1"/>
</dbReference>
<dbReference type="PRINTS" id="PR00935">
    <property type="entry name" value="BAND41"/>
</dbReference>
<feature type="region of interest" description="Disordered" evidence="10">
    <location>
        <begin position="689"/>
        <end position="709"/>
    </location>
</feature>
<dbReference type="PANTHER" id="PTHR45706:SF1">
    <property type="entry name" value="PEZ, ISOFORM A"/>
    <property type="match status" value="1"/>
</dbReference>
<dbReference type="PROSITE" id="PS50055">
    <property type="entry name" value="TYR_PHOSPHATASE_PTP"/>
    <property type="match status" value="1"/>
</dbReference>
<dbReference type="SUPFAM" id="SSF52799">
    <property type="entry name" value="(Phosphotyrosine protein) phosphatases II"/>
    <property type="match status" value="1"/>
</dbReference>
<keyword evidence="8" id="KW-0965">Cell junction</keyword>
<evidence type="ECO:0000313" key="15">
    <source>
        <dbReference type="Proteomes" id="UP001642540"/>
    </source>
</evidence>
<evidence type="ECO:0000256" key="3">
    <source>
        <dbReference type="ARBA" id="ARBA00009649"/>
    </source>
</evidence>
<keyword evidence="15" id="KW-1185">Reference proteome</keyword>
<dbReference type="PRINTS" id="PR00700">
    <property type="entry name" value="PRTYPHPHTASE"/>
</dbReference>
<comment type="subcellular location">
    <subcellularLocation>
        <location evidence="2">Cell junction</location>
    </subcellularLocation>
    <subcellularLocation>
        <location evidence="1">Cytoplasm</location>
        <location evidence="1">Cytoskeleton</location>
    </subcellularLocation>
</comment>
<evidence type="ECO:0000259" key="13">
    <source>
        <dbReference type="PROSITE" id="PS50057"/>
    </source>
</evidence>
<keyword evidence="6" id="KW-0378">Hydrolase</keyword>